<sequence>MKELTILNLPNSYCTYYFLGLSQIAKLRFAPQQDFAHLNGKPFLVFDYQGKIVVIENDDPVGVDLKSYGLSDYYFATNKLKANEDYNWPKVQTLYPHYSINTAGQYLSFFGLKGLNLIGWKEFARQWYTLYRRPKFHQFPYEMKERNYMFFSGSIWKKEQWANDIRRQYIEACKSNPLIEFEGGMVRRQDGDPCGMPESILTDKFPAVEFSKKSQQSIIGFNNPAVMDAVSWRLAEYLNYSCFVISFPFKIDLPQDPIHGEQIHYIQDPREFKDVIDFALKNPTYRDKVSRGGKSYFDTHCLPKTQAERILSIASGKN</sequence>
<dbReference type="AlphaFoldDB" id="A0A142ER01"/>
<reference evidence="1 2" key="2">
    <citation type="journal article" date="2016" name="Genome Announc.">
        <title>Complete Genome Sequence of Algoriphagus sp. Strain M8-2, Isolated from a Brackish Lake.</title>
        <authorList>
            <person name="Muraguchi Y."/>
            <person name="Kushimoto K."/>
            <person name="Ohtsubo Y."/>
            <person name="Suzuki T."/>
            <person name="Dohra H."/>
            <person name="Kimbara K."/>
            <person name="Shintani M."/>
        </authorList>
    </citation>
    <scope>NUCLEOTIDE SEQUENCE [LARGE SCALE GENOMIC DNA]</scope>
    <source>
        <strain evidence="1 2">M8-2</strain>
    </source>
</reference>
<dbReference type="STRING" id="1727163.AO498_13990"/>
<dbReference type="OrthoDB" id="6336595at2"/>
<reference evidence="2" key="1">
    <citation type="submission" date="2015-09" db="EMBL/GenBank/DDBJ databases">
        <title>Complete sequence of Algoriphagus sp. M8-2.</title>
        <authorList>
            <person name="Shintani M."/>
        </authorList>
    </citation>
    <scope>NUCLEOTIDE SEQUENCE [LARGE SCALE GENOMIC DNA]</scope>
    <source>
        <strain evidence="2">M8-2</strain>
    </source>
</reference>
<protein>
    <recommendedName>
        <fullName evidence="3">Glycosyltransferase</fullName>
    </recommendedName>
</protein>
<organism evidence="1 2">
    <name type="scientific">Algoriphagus sanaruensis</name>
    <dbReference type="NCBI Taxonomy" id="1727163"/>
    <lineage>
        <taxon>Bacteria</taxon>
        <taxon>Pseudomonadati</taxon>
        <taxon>Bacteroidota</taxon>
        <taxon>Cytophagia</taxon>
        <taxon>Cytophagales</taxon>
        <taxon>Cyclobacteriaceae</taxon>
        <taxon>Algoriphagus</taxon>
    </lineage>
</organism>
<accession>A0A142ER01</accession>
<dbReference type="KEGG" id="alm:AO498_13990"/>
<gene>
    <name evidence="1" type="ORF">AO498_13990</name>
</gene>
<name>A0A142ER01_9BACT</name>
<dbReference type="PATRIC" id="fig|1727163.4.peg.2936"/>
<evidence type="ECO:0000313" key="2">
    <source>
        <dbReference type="Proteomes" id="UP000073816"/>
    </source>
</evidence>
<dbReference type="EMBL" id="CP012836">
    <property type="protein sequence ID" value="AMQ57556.1"/>
    <property type="molecule type" value="Genomic_DNA"/>
</dbReference>
<keyword evidence="2" id="KW-1185">Reference proteome</keyword>
<evidence type="ECO:0008006" key="3">
    <source>
        <dbReference type="Google" id="ProtNLM"/>
    </source>
</evidence>
<proteinExistence type="predicted"/>
<dbReference type="Proteomes" id="UP000073816">
    <property type="component" value="Chromosome"/>
</dbReference>
<evidence type="ECO:0000313" key="1">
    <source>
        <dbReference type="EMBL" id="AMQ57556.1"/>
    </source>
</evidence>
<dbReference type="RefSeq" id="WP_067548954.1">
    <property type="nucleotide sequence ID" value="NZ_CP012836.1"/>
</dbReference>